<dbReference type="NCBIfam" id="NF040942">
    <property type="entry name" value="hypo_ExtJ"/>
    <property type="match status" value="1"/>
</dbReference>
<evidence type="ECO:0008006" key="4">
    <source>
        <dbReference type="Google" id="ProtNLM"/>
    </source>
</evidence>
<name>A0A2J6WHN3_9BACT</name>
<keyword evidence="1" id="KW-0732">Signal</keyword>
<feature type="signal peptide" evidence="1">
    <location>
        <begin position="1"/>
        <end position="23"/>
    </location>
</feature>
<dbReference type="AlphaFoldDB" id="A0A2J6WHN3"/>
<feature type="chain" id="PRO_5014420504" description="DUF5666 domain-containing protein" evidence="1">
    <location>
        <begin position="24"/>
        <end position="98"/>
    </location>
</feature>
<organism evidence="2 3">
    <name type="scientific">Thermodesulfovibrio aggregans</name>
    <dbReference type="NCBI Taxonomy" id="86166"/>
    <lineage>
        <taxon>Bacteria</taxon>
        <taxon>Pseudomonadati</taxon>
        <taxon>Nitrospirota</taxon>
        <taxon>Thermodesulfovibrionia</taxon>
        <taxon>Thermodesulfovibrionales</taxon>
        <taxon>Thermodesulfovibrionaceae</taxon>
        <taxon>Thermodesulfovibrio</taxon>
    </lineage>
</organism>
<sequence length="98" mass="10415">MKKAVALLLVLTFVFAVAFTSFAADVKKTEAVQGTVTKIEGKKLTIKQADGKEVTVEVKNVKGIKVGDKVTVKDGVVKKEKGKEATPAPKKKKAVEGC</sequence>
<proteinExistence type="predicted"/>
<dbReference type="Proteomes" id="UP000242288">
    <property type="component" value="Unassembled WGS sequence"/>
</dbReference>
<dbReference type="EMBL" id="PNIO01000051">
    <property type="protein sequence ID" value="PMP69857.1"/>
    <property type="molecule type" value="Genomic_DNA"/>
</dbReference>
<evidence type="ECO:0000313" key="3">
    <source>
        <dbReference type="Proteomes" id="UP000242288"/>
    </source>
</evidence>
<evidence type="ECO:0000313" key="2">
    <source>
        <dbReference type="EMBL" id="PMP69857.1"/>
    </source>
</evidence>
<accession>A0A2J6WHN3</accession>
<comment type="caution">
    <text evidence="2">The sequence shown here is derived from an EMBL/GenBank/DDBJ whole genome shotgun (WGS) entry which is preliminary data.</text>
</comment>
<protein>
    <recommendedName>
        <fullName evidence="4">DUF5666 domain-containing protein</fullName>
    </recommendedName>
</protein>
<gene>
    <name evidence="2" type="ORF">C0186_05810</name>
</gene>
<reference evidence="2 3" key="1">
    <citation type="submission" date="2018-01" db="EMBL/GenBank/DDBJ databases">
        <title>Metagenomic assembled genomes from two thermal pools in the Uzon Caldera, Kamchatka, Russia.</title>
        <authorList>
            <person name="Wilkins L."/>
            <person name="Ettinger C."/>
        </authorList>
    </citation>
    <scope>NUCLEOTIDE SEQUENCE [LARGE SCALE GENOMIC DNA]</scope>
    <source>
        <strain evidence="2">ZAV-04</strain>
    </source>
</reference>
<evidence type="ECO:0000256" key="1">
    <source>
        <dbReference type="SAM" id="SignalP"/>
    </source>
</evidence>